<dbReference type="AlphaFoldDB" id="D6A3Y7"/>
<gene>
    <name evidence="1" type="ORF">SSFG_06779</name>
</gene>
<evidence type="ECO:0000313" key="2">
    <source>
        <dbReference type="Proteomes" id="UP000003824"/>
    </source>
</evidence>
<dbReference type="EMBL" id="DS999641">
    <property type="protein sequence ID" value="EFE71541.2"/>
    <property type="molecule type" value="Genomic_DNA"/>
</dbReference>
<sequence length="67" mass="7242">MTPLVVPGPVIGFRHMLQGLRRKRISAGKGHVLRVVVTLPVVRGPGWGRCCPKASSQAVRRCGRGDI</sequence>
<name>D6A3Y7_STRV1</name>
<protein>
    <submittedName>
        <fullName evidence="1">Predicted protein</fullName>
    </submittedName>
</protein>
<accession>D6A3Y7</accession>
<proteinExistence type="predicted"/>
<organism evidence="1 2">
    <name type="scientific">Streptomyces viridosporus (strain ATCC 14672 / DSM 40746 / JCM 4963 / KCTC 9882 / NRRL B-12104 / FH 1290)</name>
    <name type="common">Streptomyces ghanaensis</name>
    <dbReference type="NCBI Taxonomy" id="566461"/>
    <lineage>
        <taxon>Bacteria</taxon>
        <taxon>Bacillati</taxon>
        <taxon>Actinomycetota</taxon>
        <taxon>Actinomycetes</taxon>
        <taxon>Kitasatosporales</taxon>
        <taxon>Streptomycetaceae</taxon>
        <taxon>Streptomyces</taxon>
    </lineage>
</organism>
<dbReference type="Proteomes" id="UP000003824">
    <property type="component" value="Unassembled WGS sequence"/>
</dbReference>
<evidence type="ECO:0000313" key="1">
    <source>
        <dbReference type="EMBL" id="EFE71541.2"/>
    </source>
</evidence>
<reference evidence="2" key="1">
    <citation type="submission" date="2008-12" db="EMBL/GenBank/DDBJ databases">
        <title>Annotation of Streptomyces ghanaensis ATCC 14672.</title>
        <authorList>
            <consortium name="The Broad Institute Genome Sequencing Platform"/>
            <consortium name="Broad Institute Microbial Sequencing Center"/>
            <person name="Fischbach M."/>
            <person name="Ward D."/>
            <person name="Young S."/>
            <person name="Kodira C.D."/>
            <person name="Zeng Q."/>
            <person name="Koehrsen M."/>
            <person name="Godfrey P."/>
            <person name="Alvarado L."/>
            <person name="Berlin A.M."/>
            <person name="Borenstein D."/>
            <person name="Chen Z."/>
            <person name="Engels R."/>
            <person name="Freedman E."/>
            <person name="Gellesch M."/>
            <person name="Goldberg J."/>
            <person name="Griggs A."/>
            <person name="Gujja S."/>
            <person name="Heiman D.I."/>
            <person name="Hepburn T.A."/>
            <person name="Howarth C."/>
            <person name="Jen D."/>
            <person name="Larson L."/>
            <person name="Lewis B."/>
            <person name="Mehta T."/>
            <person name="Park D."/>
            <person name="Pearson M."/>
            <person name="Roberts A."/>
            <person name="Saif S."/>
            <person name="Shea T.D."/>
            <person name="Shenoy N."/>
            <person name="Sisk P."/>
            <person name="Stolte C."/>
            <person name="Sykes S.N."/>
            <person name="Walk T."/>
            <person name="White J."/>
            <person name="Yandava C."/>
            <person name="Straight P."/>
            <person name="Clardy J."/>
            <person name="Hung D."/>
            <person name="Kolter R."/>
            <person name="Mekalanos J."/>
            <person name="Walker S."/>
            <person name="Walsh C.T."/>
            <person name="Wieland B.L.C."/>
            <person name="Ilzarbe M."/>
            <person name="Galagan J."/>
            <person name="Nusbaum C."/>
            <person name="Birren B."/>
        </authorList>
    </citation>
    <scope>NUCLEOTIDE SEQUENCE [LARGE SCALE GENOMIC DNA]</scope>
    <source>
        <strain evidence="2">ATCC 14672 / DSM 40746 / JCM 4963 / KCTC 9882 / NRRL B-12104 / FH 1290</strain>
    </source>
</reference>